<proteinExistence type="predicted"/>
<dbReference type="OrthoDB" id="2278185at2759"/>
<reference evidence="1" key="1">
    <citation type="submission" date="2020-12" db="EMBL/GenBank/DDBJ databases">
        <title>Metabolic potential, ecology and presence of endohyphal bacteria is reflected in genomic diversity of Mucoromycotina.</title>
        <authorList>
            <person name="Muszewska A."/>
            <person name="Okrasinska A."/>
            <person name="Steczkiewicz K."/>
            <person name="Drgas O."/>
            <person name="Orlowska M."/>
            <person name="Perlinska-Lenart U."/>
            <person name="Aleksandrzak-Piekarczyk T."/>
            <person name="Szatraj K."/>
            <person name="Zielenkiewicz U."/>
            <person name="Pilsyk S."/>
            <person name="Malc E."/>
            <person name="Mieczkowski P."/>
            <person name="Kruszewska J.S."/>
            <person name="Biernat P."/>
            <person name="Pawlowska J."/>
        </authorList>
    </citation>
    <scope>NUCLEOTIDE SEQUENCE</scope>
    <source>
        <strain evidence="1">WA0000017839</strain>
    </source>
</reference>
<organism evidence="1 2">
    <name type="scientific">Mucor saturninus</name>
    <dbReference type="NCBI Taxonomy" id="64648"/>
    <lineage>
        <taxon>Eukaryota</taxon>
        <taxon>Fungi</taxon>
        <taxon>Fungi incertae sedis</taxon>
        <taxon>Mucoromycota</taxon>
        <taxon>Mucoromycotina</taxon>
        <taxon>Mucoromycetes</taxon>
        <taxon>Mucorales</taxon>
        <taxon>Mucorineae</taxon>
        <taxon>Mucoraceae</taxon>
        <taxon>Mucor</taxon>
    </lineage>
</organism>
<protein>
    <submittedName>
        <fullName evidence="1">Uncharacterized protein</fullName>
    </submittedName>
</protein>
<evidence type="ECO:0000313" key="1">
    <source>
        <dbReference type="EMBL" id="KAG2197754.1"/>
    </source>
</evidence>
<dbReference type="EMBL" id="JAEPRD010000122">
    <property type="protein sequence ID" value="KAG2197754.1"/>
    <property type="molecule type" value="Genomic_DNA"/>
</dbReference>
<dbReference type="Proteomes" id="UP000603453">
    <property type="component" value="Unassembled WGS sequence"/>
</dbReference>
<name>A0A8H7V161_9FUNG</name>
<comment type="caution">
    <text evidence="1">The sequence shown here is derived from an EMBL/GenBank/DDBJ whole genome shotgun (WGS) entry which is preliminary data.</text>
</comment>
<gene>
    <name evidence="1" type="ORF">INT47_010690</name>
</gene>
<evidence type="ECO:0000313" key="2">
    <source>
        <dbReference type="Proteomes" id="UP000603453"/>
    </source>
</evidence>
<sequence>MTTRYKCLNKDVKHTFNGCNPALIRQLPLHLQAEFLAVLSHRSGLSKVLYKVELDLTLQYYTILDHDAQYPYVLSMLQSGQYPEFS</sequence>
<accession>A0A8H7V161</accession>
<dbReference type="AlphaFoldDB" id="A0A8H7V161"/>
<keyword evidence="2" id="KW-1185">Reference proteome</keyword>